<organism evidence="5 6">
    <name type="scientific">Enhygromyxa salina</name>
    <dbReference type="NCBI Taxonomy" id="215803"/>
    <lineage>
        <taxon>Bacteria</taxon>
        <taxon>Pseudomonadati</taxon>
        <taxon>Myxococcota</taxon>
        <taxon>Polyangia</taxon>
        <taxon>Nannocystales</taxon>
        <taxon>Nannocystaceae</taxon>
        <taxon>Enhygromyxa</taxon>
    </lineage>
</organism>
<dbReference type="PANTHER" id="PTHR48111">
    <property type="entry name" value="REGULATOR OF RPOS"/>
    <property type="match status" value="1"/>
</dbReference>
<evidence type="ECO:0000256" key="2">
    <source>
        <dbReference type="PROSITE-ProRule" id="PRU00169"/>
    </source>
</evidence>
<proteinExistence type="predicted"/>
<name>A0A0C2D2D7_9BACT</name>
<dbReference type="InterPro" id="IPR039420">
    <property type="entry name" value="WalR-like"/>
</dbReference>
<evidence type="ECO:0000259" key="3">
    <source>
        <dbReference type="PROSITE" id="PS50110"/>
    </source>
</evidence>
<dbReference type="GO" id="GO:0000156">
    <property type="term" value="F:phosphorelay response regulator activity"/>
    <property type="evidence" value="ECO:0007669"/>
    <property type="project" value="TreeGrafter"/>
</dbReference>
<dbReference type="PANTHER" id="PTHR48111:SF69">
    <property type="entry name" value="RESPONSE REGULATOR RECEIVER"/>
    <property type="match status" value="1"/>
</dbReference>
<dbReference type="InterPro" id="IPR007492">
    <property type="entry name" value="LytTR_DNA-bd_dom"/>
</dbReference>
<dbReference type="EMBL" id="JMCC02000075">
    <property type="protein sequence ID" value="KIG14297.1"/>
    <property type="molecule type" value="Genomic_DNA"/>
</dbReference>
<gene>
    <name evidence="5" type="ORF">DB30_06899</name>
</gene>
<dbReference type="InterPro" id="IPR001789">
    <property type="entry name" value="Sig_transdc_resp-reg_receiver"/>
</dbReference>
<dbReference type="SUPFAM" id="SSF52172">
    <property type="entry name" value="CheY-like"/>
    <property type="match status" value="1"/>
</dbReference>
<dbReference type="SMART" id="SM00448">
    <property type="entry name" value="REC"/>
    <property type="match status" value="1"/>
</dbReference>
<evidence type="ECO:0000259" key="4">
    <source>
        <dbReference type="PROSITE" id="PS50930"/>
    </source>
</evidence>
<sequence>MRALGNGCTGVCVVTRVVIIEDEPPARARLVASLRELDPQLEIVAELGSVAQAVRWFEDHHHQGAPDLVFADVQLSDGLSLEIFAQVQPAAPIVFCTAYDEYMVEALAQNGIAYLLKPYTTTELGDVLRKYRRLEAHFSTRLAALARALGQPRASARRLLARDGDTFVAVPIDEIAYFGVRDGVTELVRRDARRLELDRTLADIEAELVSAGFFRINRQYLAHADAVSGFRSYFKGRLLVELKPAASEDVVVSQPNAARFRSWLEGA</sequence>
<comment type="caution">
    <text evidence="5">The sequence shown here is derived from an EMBL/GenBank/DDBJ whole genome shotgun (WGS) entry which is preliminary data.</text>
</comment>
<feature type="domain" description="HTH LytTR-type" evidence="4">
    <location>
        <begin position="159"/>
        <end position="266"/>
    </location>
</feature>
<evidence type="ECO:0000256" key="1">
    <source>
        <dbReference type="ARBA" id="ARBA00023125"/>
    </source>
</evidence>
<dbReference type="PROSITE" id="PS50930">
    <property type="entry name" value="HTH_LYTTR"/>
    <property type="match status" value="1"/>
</dbReference>
<evidence type="ECO:0000313" key="6">
    <source>
        <dbReference type="Proteomes" id="UP000031599"/>
    </source>
</evidence>
<dbReference type="Pfam" id="PF00072">
    <property type="entry name" value="Response_reg"/>
    <property type="match status" value="1"/>
</dbReference>
<reference evidence="5 6" key="1">
    <citation type="submission" date="2014-12" db="EMBL/GenBank/DDBJ databases">
        <title>Genome assembly of Enhygromyxa salina DSM 15201.</title>
        <authorList>
            <person name="Sharma G."/>
            <person name="Subramanian S."/>
        </authorList>
    </citation>
    <scope>NUCLEOTIDE SEQUENCE [LARGE SCALE GENOMIC DNA]</scope>
    <source>
        <strain evidence="5 6">DSM 15201</strain>
    </source>
</reference>
<evidence type="ECO:0000313" key="5">
    <source>
        <dbReference type="EMBL" id="KIG14297.1"/>
    </source>
</evidence>
<feature type="domain" description="Response regulatory" evidence="3">
    <location>
        <begin position="16"/>
        <end position="132"/>
    </location>
</feature>
<dbReference type="Pfam" id="PF04397">
    <property type="entry name" value="LytTR"/>
    <property type="match status" value="1"/>
</dbReference>
<dbReference type="Gene3D" id="3.40.50.2300">
    <property type="match status" value="1"/>
</dbReference>
<dbReference type="AlphaFoldDB" id="A0A0C2D2D7"/>
<dbReference type="Gene3D" id="2.40.50.1020">
    <property type="entry name" value="LytTr DNA-binding domain"/>
    <property type="match status" value="1"/>
</dbReference>
<dbReference type="GO" id="GO:0032993">
    <property type="term" value="C:protein-DNA complex"/>
    <property type="evidence" value="ECO:0007669"/>
    <property type="project" value="TreeGrafter"/>
</dbReference>
<dbReference type="InterPro" id="IPR011006">
    <property type="entry name" value="CheY-like_superfamily"/>
</dbReference>
<dbReference type="GO" id="GO:0005829">
    <property type="term" value="C:cytosol"/>
    <property type="evidence" value="ECO:0007669"/>
    <property type="project" value="TreeGrafter"/>
</dbReference>
<keyword evidence="2" id="KW-0597">Phosphoprotein</keyword>
<keyword evidence="1" id="KW-0238">DNA-binding</keyword>
<dbReference type="SMART" id="SM00850">
    <property type="entry name" value="LytTR"/>
    <property type="match status" value="1"/>
</dbReference>
<dbReference type="GO" id="GO:0006355">
    <property type="term" value="P:regulation of DNA-templated transcription"/>
    <property type="evidence" value="ECO:0007669"/>
    <property type="project" value="TreeGrafter"/>
</dbReference>
<dbReference type="PROSITE" id="PS50110">
    <property type="entry name" value="RESPONSE_REGULATORY"/>
    <property type="match status" value="1"/>
</dbReference>
<protein>
    <submittedName>
        <fullName evidence="5">Two-component system response regulator</fullName>
    </submittedName>
</protein>
<dbReference type="GO" id="GO:0000976">
    <property type="term" value="F:transcription cis-regulatory region binding"/>
    <property type="evidence" value="ECO:0007669"/>
    <property type="project" value="TreeGrafter"/>
</dbReference>
<accession>A0A0C2D2D7</accession>
<dbReference type="Proteomes" id="UP000031599">
    <property type="component" value="Unassembled WGS sequence"/>
</dbReference>
<feature type="modified residue" description="4-aspartylphosphate" evidence="2">
    <location>
        <position position="72"/>
    </location>
</feature>